<dbReference type="InterPro" id="IPR000847">
    <property type="entry name" value="LysR_HTH_N"/>
</dbReference>
<dbReference type="InterPro" id="IPR036390">
    <property type="entry name" value="WH_DNA-bd_sf"/>
</dbReference>
<evidence type="ECO:0000256" key="1">
    <source>
        <dbReference type="ARBA" id="ARBA00009437"/>
    </source>
</evidence>
<feature type="domain" description="HTH lysR-type" evidence="5">
    <location>
        <begin position="6"/>
        <end position="63"/>
    </location>
</feature>
<dbReference type="GO" id="GO:0003677">
    <property type="term" value="F:DNA binding"/>
    <property type="evidence" value="ECO:0007669"/>
    <property type="project" value="UniProtKB-KW"/>
</dbReference>
<dbReference type="PROSITE" id="PS50931">
    <property type="entry name" value="HTH_LYSR"/>
    <property type="match status" value="1"/>
</dbReference>
<evidence type="ECO:0000256" key="2">
    <source>
        <dbReference type="ARBA" id="ARBA00023015"/>
    </source>
</evidence>
<evidence type="ECO:0000313" key="6">
    <source>
        <dbReference type="EMBL" id="VWB89204.1"/>
    </source>
</evidence>
<dbReference type="InterPro" id="IPR005119">
    <property type="entry name" value="LysR_subst-bd"/>
</dbReference>
<dbReference type="PANTHER" id="PTHR30579:SF7">
    <property type="entry name" value="HTH-TYPE TRANSCRIPTIONAL REGULATOR LRHA-RELATED"/>
    <property type="match status" value="1"/>
</dbReference>
<dbReference type="Pfam" id="PF00126">
    <property type="entry name" value="HTH_1"/>
    <property type="match status" value="1"/>
</dbReference>
<keyword evidence="3" id="KW-0238">DNA-binding</keyword>
<accession>A0A6P3C6F7</accession>
<evidence type="ECO:0000313" key="7">
    <source>
        <dbReference type="Proteomes" id="UP000494170"/>
    </source>
</evidence>
<dbReference type="GO" id="GO:0003700">
    <property type="term" value="F:DNA-binding transcription factor activity"/>
    <property type="evidence" value="ECO:0007669"/>
    <property type="project" value="InterPro"/>
</dbReference>
<dbReference type="FunFam" id="1.10.10.10:FF:000001">
    <property type="entry name" value="LysR family transcriptional regulator"/>
    <property type="match status" value="1"/>
</dbReference>
<dbReference type="Pfam" id="PF03466">
    <property type="entry name" value="LysR_substrate"/>
    <property type="match status" value="1"/>
</dbReference>
<reference evidence="6 7" key="1">
    <citation type="submission" date="2019-09" db="EMBL/GenBank/DDBJ databases">
        <authorList>
            <person name="Depoorter E."/>
        </authorList>
    </citation>
    <scope>NUCLEOTIDE SEQUENCE [LARGE SCALE GENOMIC DNA]</scope>
    <source>
        <strain evidence="6">LMG 6863</strain>
    </source>
</reference>
<proteinExistence type="inferred from homology"/>
<dbReference type="Proteomes" id="UP000494170">
    <property type="component" value="Unassembled WGS sequence"/>
</dbReference>
<keyword evidence="2" id="KW-0805">Transcription regulation</keyword>
<comment type="similarity">
    <text evidence="1">Belongs to the LysR transcriptional regulatory family.</text>
</comment>
<dbReference type="InterPro" id="IPR036388">
    <property type="entry name" value="WH-like_DNA-bd_sf"/>
</dbReference>
<dbReference type="Gene3D" id="3.40.190.10">
    <property type="entry name" value="Periplasmic binding protein-like II"/>
    <property type="match status" value="2"/>
</dbReference>
<dbReference type="AlphaFoldDB" id="A0A6P3C6F7"/>
<dbReference type="SUPFAM" id="SSF53850">
    <property type="entry name" value="Periplasmic binding protein-like II"/>
    <property type="match status" value="1"/>
</dbReference>
<evidence type="ECO:0000259" key="5">
    <source>
        <dbReference type="PROSITE" id="PS50931"/>
    </source>
</evidence>
<dbReference type="EMBL" id="CABVPY010000027">
    <property type="protein sequence ID" value="VWB89204.1"/>
    <property type="molecule type" value="Genomic_DNA"/>
</dbReference>
<evidence type="ECO:0000256" key="3">
    <source>
        <dbReference type="ARBA" id="ARBA00023125"/>
    </source>
</evidence>
<protein>
    <submittedName>
        <fullName evidence="6">LysR family transcriptional regulator</fullName>
    </submittedName>
</protein>
<sequence length="297" mass="32488">MSQISLDIEVLRSFATGVELGSFAQAAERLNRSASAVSAQLKKLEEQAGQPLLYKTGRNLALTPAGEVLLGYARRLLDLNDEAVHAMRGDRLEGQVRFGMPEDFGETLLPAILARFAQTYPKVHVEIKVSRSQQLLNSLGEGKLDVALAWDNGQTWLHGQMVGTLPLCWIDSDASPNRWSGGSPVPLATLESPCLMREQACMALDHAGLAWRQAFTSSSLGGIWAAVTAGLGVTIRTPVDIPRHLTVRHDLPPLPEIQLMLYQATAKPHDSTQRLMDIVGHTIRQHLRRYGVGKYAG</sequence>
<gene>
    <name evidence="6" type="ORF">BLA6863_04250</name>
</gene>
<name>A0A6P3C6F7_BURL3</name>
<keyword evidence="4" id="KW-0804">Transcription</keyword>
<evidence type="ECO:0000256" key="4">
    <source>
        <dbReference type="ARBA" id="ARBA00023163"/>
    </source>
</evidence>
<dbReference type="Gene3D" id="1.10.10.10">
    <property type="entry name" value="Winged helix-like DNA-binding domain superfamily/Winged helix DNA-binding domain"/>
    <property type="match status" value="1"/>
</dbReference>
<dbReference type="InterPro" id="IPR050176">
    <property type="entry name" value="LTTR"/>
</dbReference>
<dbReference type="RefSeq" id="WP_174937388.1">
    <property type="nucleotide sequence ID" value="NZ_CABVPY010000027.1"/>
</dbReference>
<dbReference type="PANTHER" id="PTHR30579">
    <property type="entry name" value="TRANSCRIPTIONAL REGULATOR"/>
    <property type="match status" value="1"/>
</dbReference>
<organism evidence="6 7">
    <name type="scientific">Burkholderia lata (strain ATCC 17760 / DSM 23089 / LMG 22485 / NCIMB 9086 / R18194 / 383)</name>
    <dbReference type="NCBI Taxonomy" id="482957"/>
    <lineage>
        <taxon>Bacteria</taxon>
        <taxon>Pseudomonadati</taxon>
        <taxon>Pseudomonadota</taxon>
        <taxon>Betaproteobacteria</taxon>
        <taxon>Burkholderiales</taxon>
        <taxon>Burkholderiaceae</taxon>
        <taxon>Burkholderia</taxon>
        <taxon>Burkholderia cepacia complex</taxon>
    </lineage>
</organism>
<dbReference type="SUPFAM" id="SSF46785">
    <property type="entry name" value="Winged helix' DNA-binding domain"/>
    <property type="match status" value="1"/>
</dbReference>